<keyword evidence="1" id="KW-0472">Membrane</keyword>
<organism evidence="2 3">
    <name type="scientific">Listeria floridensis FSL S10-1187</name>
    <dbReference type="NCBI Taxonomy" id="1265817"/>
    <lineage>
        <taxon>Bacteria</taxon>
        <taxon>Bacillati</taxon>
        <taxon>Bacillota</taxon>
        <taxon>Bacilli</taxon>
        <taxon>Bacillales</taxon>
        <taxon>Listeriaceae</taxon>
        <taxon>Listeria</taxon>
    </lineage>
</organism>
<evidence type="ECO:0000256" key="1">
    <source>
        <dbReference type="SAM" id="Phobius"/>
    </source>
</evidence>
<reference evidence="2 3" key="1">
    <citation type="journal article" date="2014" name="Int. J. Syst. Evol. Microbiol.">
        <title>Listeria floridensis sp. nov., Listeria aquatica sp. nov., Listeria cornellensis sp. nov., Listeria riparia sp. nov. and Listeria grandensis sp. nov., from agricultural and natural environments.</title>
        <authorList>
            <person name="den Bakker H.C."/>
            <person name="Warchocki S."/>
            <person name="Wright E.M."/>
            <person name="Allred A.F."/>
            <person name="Ahlstrom C."/>
            <person name="Manuel C.S."/>
            <person name="Stasiewicz M.J."/>
            <person name="Burrell A."/>
            <person name="Roof S."/>
            <person name="Strawn L."/>
            <person name="Fortes E.D."/>
            <person name="Nightingale K.K."/>
            <person name="Kephart D."/>
            <person name="Wiedmann M."/>
        </authorList>
    </citation>
    <scope>NUCLEOTIDE SEQUENCE [LARGE SCALE GENOMIC DNA]</scope>
    <source>
        <strain evidence="2 3">FSL S10-1187</strain>
    </source>
</reference>
<evidence type="ECO:0000313" key="2">
    <source>
        <dbReference type="EMBL" id="EUJ26939.1"/>
    </source>
</evidence>
<dbReference type="Proteomes" id="UP000019249">
    <property type="component" value="Unassembled WGS sequence"/>
</dbReference>
<sequence>MSKKRKDNTDVLLILWISLTLAFLLFFSKYLYVTIQDIYSLNAEITVMICMLLCCFIAYALLMALRWGYKKMVK</sequence>
<protein>
    <submittedName>
        <fullName evidence="2">Uncharacterized protein</fullName>
    </submittedName>
</protein>
<comment type="caution">
    <text evidence="2">The sequence shown here is derived from an EMBL/GenBank/DDBJ whole genome shotgun (WGS) entry which is preliminary data.</text>
</comment>
<evidence type="ECO:0000313" key="3">
    <source>
        <dbReference type="Proteomes" id="UP000019249"/>
    </source>
</evidence>
<dbReference type="EMBL" id="AODF01000034">
    <property type="protein sequence ID" value="EUJ26939.1"/>
    <property type="molecule type" value="Genomic_DNA"/>
</dbReference>
<keyword evidence="1" id="KW-1133">Transmembrane helix</keyword>
<keyword evidence="3" id="KW-1185">Reference proteome</keyword>
<accession>A0ABN0RCJ2</accession>
<proteinExistence type="predicted"/>
<gene>
    <name evidence="2" type="ORF">MFLO_13745</name>
</gene>
<name>A0ABN0RCJ2_9LIST</name>
<feature type="transmembrane region" description="Helical" evidence="1">
    <location>
        <begin position="12"/>
        <end position="33"/>
    </location>
</feature>
<feature type="transmembrane region" description="Helical" evidence="1">
    <location>
        <begin position="45"/>
        <end position="65"/>
    </location>
</feature>
<keyword evidence="1" id="KW-0812">Transmembrane</keyword>